<evidence type="ECO:0000256" key="2">
    <source>
        <dbReference type="ARBA" id="ARBA00022803"/>
    </source>
</evidence>
<feature type="non-terminal residue" evidence="4">
    <location>
        <position position="1"/>
    </location>
</feature>
<proteinExistence type="predicted"/>
<name>A0A371I1D1_MUCPR</name>
<dbReference type="InterPro" id="IPR039226">
    <property type="entry name" value="Ski3/TTC37"/>
</dbReference>
<dbReference type="AlphaFoldDB" id="A0A371I1D1"/>
<keyword evidence="3" id="KW-1133">Transmembrane helix</keyword>
<organism evidence="4 5">
    <name type="scientific">Mucuna pruriens</name>
    <name type="common">Velvet bean</name>
    <name type="synonym">Dolichos pruriens</name>
    <dbReference type="NCBI Taxonomy" id="157652"/>
    <lineage>
        <taxon>Eukaryota</taxon>
        <taxon>Viridiplantae</taxon>
        <taxon>Streptophyta</taxon>
        <taxon>Embryophyta</taxon>
        <taxon>Tracheophyta</taxon>
        <taxon>Spermatophyta</taxon>
        <taxon>Magnoliopsida</taxon>
        <taxon>eudicotyledons</taxon>
        <taxon>Gunneridae</taxon>
        <taxon>Pentapetalae</taxon>
        <taxon>rosids</taxon>
        <taxon>fabids</taxon>
        <taxon>Fabales</taxon>
        <taxon>Fabaceae</taxon>
        <taxon>Papilionoideae</taxon>
        <taxon>50 kb inversion clade</taxon>
        <taxon>NPAAA clade</taxon>
        <taxon>indigoferoid/millettioid clade</taxon>
        <taxon>Phaseoleae</taxon>
        <taxon>Mucuna</taxon>
    </lineage>
</organism>
<comment type="caution">
    <text evidence="4">The sequence shown here is derived from an EMBL/GenBank/DDBJ whole genome shotgun (WGS) entry which is preliminary data.</text>
</comment>
<feature type="transmembrane region" description="Helical" evidence="3">
    <location>
        <begin position="32"/>
        <end position="50"/>
    </location>
</feature>
<sequence>MSMGALLLEGDNYEFWLALGCLSDHNALNQHALIRGLQLNVSLAVAWGYLGKSIAARAGAIATKMRNVCDVAVRFYVVVTITAAWSAAQS</sequence>
<dbReference type="GO" id="GO:0006401">
    <property type="term" value="P:RNA catabolic process"/>
    <property type="evidence" value="ECO:0007669"/>
    <property type="project" value="InterPro"/>
</dbReference>
<accession>A0A371I1D1</accession>
<dbReference type="PANTHER" id="PTHR15704:SF7">
    <property type="entry name" value="SUPERKILLER COMPLEX PROTEIN 3"/>
    <property type="match status" value="1"/>
</dbReference>
<evidence type="ECO:0000256" key="1">
    <source>
        <dbReference type="ARBA" id="ARBA00022737"/>
    </source>
</evidence>
<keyword evidence="3" id="KW-0812">Transmembrane</keyword>
<keyword evidence="5" id="KW-1185">Reference proteome</keyword>
<feature type="transmembrane region" description="Helical" evidence="3">
    <location>
        <begin position="71"/>
        <end position="88"/>
    </location>
</feature>
<reference evidence="4" key="1">
    <citation type="submission" date="2018-05" db="EMBL/GenBank/DDBJ databases">
        <title>Draft genome of Mucuna pruriens seed.</title>
        <authorList>
            <person name="Nnadi N.E."/>
            <person name="Vos R."/>
            <person name="Hasami M.H."/>
            <person name="Devisetty U.K."/>
            <person name="Aguiy J.C."/>
        </authorList>
    </citation>
    <scope>NUCLEOTIDE SEQUENCE [LARGE SCALE GENOMIC DNA]</scope>
    <source>
        <strain evidence="4">JCA_2017</strain>
    </source>
</reference>
<keyword evidence="2" id="KW-0802">TPR repeat</keyword>
<evidence type="ECO:0000256" key="3">
    <source>
        <dbReference type="SAM" id="Phobius"/>
    </source>
</evidence>
<evidence type="ECO:0000313" key="4">
    <source>
        <dbReference type="EMBL" id="RDY08833.1"/>
    </source>
</evidence>
<dbReference type="GO" id="GO:0055087">
    <property type="term" value="C:Ski complex"/>
    <property type="evidence" value="ECO:0007669"/>
    <property type="project" value="InterPro"/>
</dbReference>
<protein>
    <submittedName>
        <fullName evidence="4">Tetratricopeptide repeat protein SKI3</fullName>
    </submittedName>
</protein>
<dbReference type="Proteomes" id="UP000257109">
    <property type="component" value="Unassembled WGS sequence"/>
</dbReference>
<gene>
    <name evidence="4" type="primary">SKI3</name>
    <name evidence="4" type="ORF">CR513_06897</name>
</gene>
<keyword evidence="3" id="KW-0472">Membrane</keyword>
<dbReference type="PANTHER" id="PTHR15704">
    <property type="entry name" value="SUPERKILLER 3 PROTEIN-RELATED"/>
    <property type="match status" value="1"/>
</dbReference>
<keyword evidence="1" id="KW-0677">Repeat</keyword>
<evidence type="ECO:0000313" key="5">
    <source>
        <dbReference type="Proteomes" id="UP000257109"/>
    </source>
</evidence>
<dbReference type="EMBL" id="QJKJ01001200">
    <property type="protein sequence ID" value="RDY08833.1"/>
    <property type="molecule type" value="Genomic_DNA"/>
</dbReference>
<dbReference type="STRING" id="157652.A0A371I1D1"/>